<keyword evidence="2" id="KW-1185">Reference proteome</keyword>
<accession>A0ACA9MPU7</accession>
<dbReference type="Proteomes" id="UP000789920">
    <property type="component" value="Unassembled WGS sequence"/>
</dbReference>
<sequence length="82" mass="9477">YMLTSAKYDYETYAQLNCQFKGKNDGGRDLEVELCAFNIGVQYRDHIDAFKTVVRERDYDIGVFVGVLEKEFHWSKTGVNLG</sequence>
<proteinExistence type="predicted"/>
<reference evidence="1" key="1">
    <citation type="submission" date="2021-06" db="EMBL/GenBank/DDBJ databases">
        <authorList>
            <person name="Kallberg Y."/>
            <person name="Tangrot J."/>
            <person name="Rosling A."/>
        </authorList>
    </citation>
    <scope>NUCLEOTIDE SEQUENCE</scope>
    <source>
        <strain evidence="1">MA461A</strain>
    </source>
</reference>
<name>A0ACA9MPU7_9GLOM</name>
<protein>
    <submittedName>
        <fullName evidence="1">29409_t:CDS:1</fullName>
    </submittedName>
</protein>
<evidence type="ECO:0000313" key="2">
    <source>
        <dbReference type="Proteomes" id="UP000789920"/>
    </source>
</evidence>
<dbReference type="EMBL" id="CAJVQC010009441">
    <property type="protein sequence ID" value="CAG8604651.1"/>
    <property type="molecule type" value="Genomic_DNA"/>
</dbReference>
<comment type="caution">
    <text evidence="1">The sequence shown here is derived from an EMBL/GenBank/DDBJ whole genome shotgun (WGS) entry which is preliminary data.</text>
</comment>
<feature type="non-terminal residue" evidence="1">
    <location>
        <position position="1"/>
    </location>
</feature>
<evidence type="ECO:0000313" key="1">
    <source>
        <dbReference type="EMBL" id="CAG8604651.1"/>
    </source>
</evidence>
<gene>
    <name evidence="1" type="ORF">RPERSI_LOCUS6055</name>
</gene>
<organism evidence="1 2">
    <name type="scientific">Racocetra persica</name>
    <dbReference type="NCBI Taxonomy" id="160502"/>
    <lineage>
        <taxon>Eukaryota</taxon>
        <taxon>Fungi</taxon>
        <taxon>Fungi incertae sedis</taxon>
        <taxon>Mucoromycota</taxon>
        <taxon>Glomeromycotina</taxon>
        <taxon>Glomeromycetes</taxon>
        <taxon>Diversisporales</taxon>
        <taxon>Gigasporaceae</taxon>
        <taxon>Racocetra</taxon>
    </lineage>
</organism>